<dbReference type="AlphaFoldDB" id="A0A9D1YEA0"/>
<dbReference type="Proteomes" id="UP000823915">
    <property type="component" value="Unassembled WGS sequence"/>
</dbReference>
<dbReference type="EMBL" id="DXDU01000128">
    <property type="protein sequence ID" value="HIY27082.1"/>
    <property type="molecule type" value="Genomic_DNA"/>
</dbReference>
<dbReference type="PANTHER" id="PTHR37829">
    <property type="entry name" value="PHAGE-LIKE ELEMENT PBSX PROTEIN XKDT"/>
    <property type="match status" value="1"/>
</dbReference>
<dbReference type="InterPro" id="IPR052399">
    <property type="entry name" value="Phage_Baseplate_Assmbl_Protein"/>
</dbReference>
<feature type="domain" description="Baseplate protein J-like barrel" evidence="1">
    <location>
        <begin position="98"/>
        <end position="172"/>
    </location>
</feature>
<proteinExistence type="predicted"/>
<dbReference type="InterPro" id="IPR006949">
    <property type="entry name" value="Barrel_Baseplate_J-like"/>
</dbReference>
<gene>
    <name evidence="3" type="ORF">H9838_07940</name>
</gene>
<evidence type="ECO:0000259" key="2">
    <source>
        <dbReference type="Pfam" id="PF26078"/>
    </source>
</evidence>
<evidence type="ECO:0000259" key="1">
    <source>
        <dbReference type="Pfam" id="PF04865"/>
    </source>
</evidence>
<evidence type="ECO:0000313" key="4">
    <source>
        <dbReference type="Proteomes" id="UP000823915"/>
    </source>
</evidence>
<evidence type="ECO:0000313" key="3">
    <source>
        <dbReference type="EMBL" id="HIY27082.1"/>
    </source>
</evidence>
<sequence length="353" mass="37314">MESYQGILTRMEEAYRAETGREVTAVSDLGLRLRVLAGALFRLEGELEWLGRQAFPQTAWGEELDLHGAQRGLPRREAKQAAGVLTFSRYLPLDFNLVIPAGTVAASGGEEAVEYETTEEATLTAGELTVDVPARAVAGGAQGNAASGYINTLVTPVSGIDYVVNEAAFTGGEDREPDDSYRERILAAWTRRAASGTAGFYEELALSVEGVTLAQAVPQEDGPGTVGLYLWGQGAAPSEAALQQAEDLIQAQRELGVTVSVESAVSYAVNVYGTIKPKNGGDAAQAAEVMETALEAWFAQRKIGDPVYLTDLTQVLLEAAAVEKLSFAANMRDIAGTDGVLPVLGTVLLGEAT</sequence>
<reference evidence="3" key="2">
    <citation type="submission" date="2021-04" db="EMBL/GenBank/DDBJ databases">
        <authorList>
            <person name="Gilroy R."/>
        </authorList>
    </citation>
    <scope>NUCLEOTIDE SEQUENCE</scope>
    <source>
        <strain evidence="3">1282</strain>
    </source>
</reference>
<reference evidence="3" key="1">
    <citation type="journal article" date="2021" name="PeerJ">
        <title>Extensive microbial diversity within the chicken gut microbiome revealed by metagenomics and culture.</title>
        <authorList>
            <person name="Gilroy R."/>
            <person name="Ravi A."/>
            <person name="Getino M."/>
            <person name="Pursley I."/>
            <person name="Horton D.L."/>
            <person name="Alikhan N.F."/>
            <person name="Baker D."/>
            <person name="Gharbi K."/>
            <person name="Hall N."/>
            <person name="Watson M."/>
            <person name="Adriaenssens E.M."/>
            <person name="Foster-Nyarko E."/>
            <person name="Jarju S."/>
            <person name="Secka A."/>
            <person name="Antonio M."/>
            <person name="Oren A."/>
            <person name="Chaudhuri R.R."/>
            <person name="La Ragione R."/>
            <person name="Hildebrand F."/>
            <person name="Pallen M.J."/>
        </authorList>
    </citation>
    <scope>NUCLEOTIDE SEQUENCE</scope>
    <source>
        <strain evidence="3">1282</strain>
    </source>
</reference>
<dbReference type="InterPro" id="IPR058531">
    <property type="entry name" value="Baseplate_J_M"/>
</dbReference>
<name>A0A9D1YEA0_9FIRM</name>
<accession>A0A9D1YEA0</accession>
<organism evidence="3 4">
    <name type="scientific">Candidatus Acutalibacter pullistercoris</name>
    <dbReference type="NCBI Taxonomy" id="2838418"/>
    <lineage>
        <taxon>Bacteria</taxon>
        <taxon>Bacillati</taxon>
        <taxon>Bacillota</taxon>
        <taxon>Clostridia</taxon>
        <taxon>Eubacteriales</taxon>
        <taxon>Acutalibacteraceae</taxon>
        <taxon>Acutalibacter</taxon>
    </lineage>
</organism>
<dbReference type="PANTHER" id="PTHR37829:SF3">
    <property type="entry name" value="PROTEIN JAYE-RELATED"/>
    <property type="match status" value="1"/>
</dbReference>
<dbReference type="Pfam" id="PF04865">
    <property type="entry name" value="Baseplate_J"/>
    <property type="match status" value="1"/>
</dbReference>
<dbReference type="Pfam" id="PF26078">
    <property type="entry name" value="Baseplate_J_M"/>
    <property type="match status" value="1"/>
</dbReference>
<comment type="caution">
    <text evidence="3">The sequence shown here is derived from an EMBL/GenBank/DDBJ whole genome shotgun (WGS) entry which is preliminary data.</text>
</comment>
<feature type="domain" description="Baseplate J-like central" evidence="2">
    <location>
        <begin position="194"/>
        <end position="262"/>
    </location>
</feature>
<protein>
    <submittedName>
        <fullName evidence="3">Baseplate J/gp47 family protein</fullName>
    </submittedName>
</protein>